<evidence type="ECO:0000256" key="2">
    <source>
        <dbReference type="ARBA" id="ARBA00008873"/>
    </source>
</evidence>
<feature type="transmembrane region" description="Helical" evidence="9">
    <location>
        <begin position="116"/>
        <end position="138"/>
    </location>
</feature>
<proteinExistence type="inferred from homology"/>
<evidence type="ECO:0000256" key="8">
    <source>
        <dbReference type="SAM" id="MobiDB-lite"/>
    </source>
</evidence>
<evidence type="ECO:0000256" key="6">
    <source>
        <dbReference type="ARBA" id="ARBA00023065"/>
    </source>
</evidence>
<dbReference type="SUPFAM" id="SSF160240">
    <property type="entry name" value="Cation efflux protein cytoplasmic domain-like"/>
    <property type="match status" value="1"/>
</dbReference>
<feature type="transmembrane region" description="Helical" evidence="9">
    <location>
        <begin position="48"/>
        <end position="76"/>
    </location>
</feature>
<feature type="compositionally biased region" description="Basic and acidic residues" evidence="8">
    <location>
        <begin position="15"/>
        <end position="31"/>
    </location>
</feature>
<dbReference type="PANTHER" id="PTHR11562">
    <property type="entry name" value="CATION EFFLUX PROTEIN/ ZINC TRANSPORTER"/>
    <property type="match status" value="1"/>
</dbReference>
<keyword evidence="6" id="KW-0406">Ion transport</keyword>
<feature type="transmembrane region" description="Helical" evidence="9">
    <location>
        <begin position="191"/>
        <end position="209"/>
    </location>
</feature>
<feature type="region of interest" description="Disordered" evidence="8">
    <location>
        <begin position="1"/>
        <end position="37"/>
    </location>
</feature>
<evidence type="ECO:0000256" key="4">
    <source>
        <dbReference type="ARBA" id="ARBA00022692"/>
    </source>
</evidence>
<gene>
    <name evidence="12" type="ORF">AB3X52_05770</name>
</gene>
<dbReference type="InterPro" id="IPR027469">
    <property type="entry name" value="Cation_efflux_TMD_sf"/>
</dbReference>
<evidence type="ECO:0000256" key="9">
    <source>
        <dbReference type="SAM" id="Phobius"/>
    </source>
</evidence>
<organism evidence="12 13">
    <name type="scientific">Nocardioides eburneus</name>
    <dbReference type="NCBI Taxonomy" id="3231482"/>
    <lineage>
        <taxon>Bacteria</taxon>
        <taxon>Bacillati</taxon>
        <taxon>Actinomycetota</taxon>
        <taxon>Actinomycetes</taxon>
        <taxon>Propionibacteriales</taxon>
        <taxon>Nocardioidaceae</taxon>
        <taxon>Nocardioides</taxon>
    </lineage>
</organism>
<dbReference type="EMBL" id="JBFPJR010000007">
    <property type="protein sequence ID" value="MEX0427121.1"/>
    <property type="molecule type" value="Genomic_DNA"/>
</dbReference>
<feature type="transmembrane region" description="Helical" evidence="9">
    <location>
        <begin position="150"/>
        <end position="171"/>
    </location>
</feature>
<feature type="transmembrane region" description="Helical" evidence="9">
    <location>
        <begin position="82"/>
        <end position="104"/>
    </location>
</feature>
<evidence type="ECO:0000259" key="10">
    <source>
        <dbReference type="Pfam" id="PF01545"/>
    </source>
</evidence>
<feature type="domain" description="Cation efflux protein transmembrane" evidence="10">
    <location>
        <begin position="51"/>
        <end position="240"/>
    </location>
</feature>
<dbReference type="PANTHER" id="PTHR11562:SF17">
    <property type="entry name" value="RE54080P-RELATED"/>
    <property type="match status" value="1"/>
</dbReference>
<dbReference type="NCBIfam" id="TIGR01297">
    <property type="entry name" value="CDF"/>
    <property type="match status" value="1"/>
</dbReference>
<dbReference type="Pfam" id="PF01545">
    <property type="entry name" value="Cation_efflux"/>
    <property type="match status" value="1"/>
</dbReference>
<evidence type="ECO:0000256" key="5">
    <source>
        <dbReference type="ARBA" id="ARBA00022989"/>
    </source>
</evidence>
<evidence type="ECO:0000256" key="7">
    <source>
        <dbReference type="ARBA" id="ARBA00023136"/>
    </source>
</evidence>
<evidence type="ECO:0000313" key="13">
    <source>
        <dbReference type="Proteomes" id="UP001556631"/>
    </source>
</evidence>
<dbReference type="Pfam" id="PF16916">
    <property type="entry name" value="ZT_dimer"/>
    <property type="match status" value="1"/>
</dbReference>
<evidence type="ECO:0000256" key="3">
    <source>
        <dbReference type="ARBA" id="ARBA00022448"/>
    </source>
</evidence>
<feature type="transmembrane region" description="Helical" evidence="9">
    <location>
        <begin position="215"/>
        <end position="232"/>
    </location>
</feature>
<dbReference type="InterPro" id="IPR036837">
    <property type="entry name" value="Cation_efflux_CTD_sf"/>
</dbReference>
<comment type="subcellular location">
    <subcellularLocation>
        <location evidence="1">Membrane</location>
        <topology evidence="1">Multi-pass membrane protein</topology>
    </subcellularLocation>
</comment>
<reference evidence="12 13" key="1">
    <citation type="submission" date="2024-07" db="EMBL/GenBank/DDBJ databases">
        <authorList>
            <person name="Lee S."/>
            <person name="Kang M."/>
        </authorList>
    </citation>
    <scope>NUCLEOTIDE SEQUENCE [LARGE SCALE GENOMIC DNA]</scope>
    <source>
        <strain evidence="12 13">DS6</strain>
    </source>
</reference>
<evidence type="ECO:0000313" key="12">
    <source>
        <dbReference type="EMBL" id="MEX0427121.1"/>
    </source>
</evidence>
<name>A0ABV3SW18_9ACTN</name>
<keyword evidence="5 9" id="KW-1133">Transmembrane helix</keyword>
<keyword evidence="3" id="KW-0813">Transport</keyword>
<dbReference type="SUPFAM" id="SSF161111">
    <property type="entry name" value="Cation efflux protein transmembrane domain-like"/>
    <property type="match status" value="1"/>
</dbReference>
<evidence type="ECO:0000259" key="11">
    <source>
        <dbReference type="Pfam" id="PF16916"/>
    </source>
</evidence>
<dbReference type="InterPro" id="IPR027470">
    <property type="entry name" value="Cation_efflux_CTD"/>
</dbReference>
<keyword evidence="13" id="KW-1185">Reference proteome</keyword>
<feature type="domain" description="Cation efflux protein cytoplasmic" evidence="11">
    <location>
        <begin position="244"/>
        <end position="322"/>
    </location>
</feature>
<comment type="similarity">
    <text evidence="2">Belongs to the cation diffusion facilitator (CDF) transporter (TC 2.A.4) family. SLC30A subfamily.</text>
</comment>
<comment type="caution">
    <text evidence="12">The sequence shown here is derived from an EMBL/GenBank/DDBJ whole genome shotgun (WGS) entry which is preliminary data.</text>
</comment>
<accession>A0ABV3SW18</accession>
<protein>
    <submittedName>
        <fullName evidence="12">Cation diffusion facilitator family transporter</fullName>
    </submittedName>
</protein>
<keyword evidence="7 9" id="KW-0472">Membrane</keyword>
<dbReference type="Proteomes" id="UP001556631">
    <property type="component" value="Unassembled WGS sequence"/>
</dbReference>
<dbReference type="Gene3D" id="1.20.1510.10">
    <property type="entry name" value="Cation efflux protein transmembrane domain"/>
    <property type="match status" value="1"/>
</dbReference>
<dbReference type="InterPro" id="IPR050681">
    <property type="entry name" value="CDF/SLC30A"/>
</dbReference>
<evidence type="ECO:0000256" key="1">
    <source>
        <dbReference type="ARBA" id="ARBA00004141"/>
    </source>
</evidence>
<dbReference type="InterPro" id="IPR002524">
    <property type="entry name" value="Cation_efflux"/>
</dbReference>
<dbReference type="InterPro" id="IPR058533">
    <property type="entry name" value="Cation_efflux_TM"/>
</dbReference>
<sequence length="333" mass="35253">MAERSAGPGLCTGADHPEWHDDGRGHGEGHGHQHGHDHRLAADADRRYLSAALVLLSAFMVGEIVAAVLAGSLALLADAGHMLADVGALAGALWALHLAARPASGPWTYGWKRAEILSAAVNGITLLVVAGIVTVEAVRRLAAPPHVEGGPVLVVALVGCAVNIAASWLLARANRTSLNVEGAYQHVLTDLYGFLGTAAAAVVILLTGWTRADSVASLVVVVLMAYAGGRLLRDSGRILLERAPDDVDLEELRRHLLEVPHVHEVHDLHVWTVTSDLPTLSAHLTVDDSCFLDGHAPQLLDEVQACLQGHFDVAHSTFQLEPATHAEHEPGMH</sequence>
<keyword evidence="4 9" id="KW-0812">Transmembrane</keyword>
<dbReference type="RefSeq" id="WP_367992195.1">
    <property type="nucleotide sequence ID" value="NZ_JBFPJR010000007.1"/>
</dbReference>